<gene>
    <name evidence="1" type="ORF">ACI1P1_24235</name>
</gene>
<evidence type="ECO:0000313" key="1">
    <source>
        <dbReference type="EMBL" id="MFM9331408.1"/>
    </source>
</evidence>
<protein>
    <submittedName>
        <fullName evidence="1">Cation transporter</fullName>
    </submittedName>
</protein>
<comment type="caution">
    <text evidence="1">The sequence shown here is derived from an EMBL/GenBank/DDBJ whole genome shotgun (WGS) entry which is preliminary data.</text>
</comment>
<reference evidence="1" key="1">
    <citation type="submission" date="2024-12" db="EMBL/GenBank/DDBJ databases">
        <authorList>
            <person name="Wu N."/>
        </authorList>
    </citation>
    <scope>NUCLEOTIDE SEQUENCE</scope>
    <source>
        <strain evidence="1">P15</strain>
    </source>
</reference>
<organism evidence="1 2">
    <name type="scientific">Paenibacillus mesotrionivorans</name>
    <dbReference type="NCBI Taxonomy" id="3160968"/>
    <lineage>
        <taxon>Bacteria</taxon>
        <taxon>Bacillati</taxon>
        <taxon>Bacillota</taxon>
        <taxon>Bacilli</taxon>
        <taxon>Bacillales</taxon>
        <taxon>Paenibacillaceae</taxon>
        <taxon>Paenibacillus</taxon>
    </lineage>
</organism>
<name>A0ACC7P2Y4_9BACL</name>
<dbReference type="Proteomes" id="UP001631969">
    <property type="component" value="Unassembled WGS sequence"/>
</dbReference>
<dbReference type="EMBL" id="JBJURJ010000018">
    <property type="protein sequence ID" value="MFM9331408.1"/>
    <property type="molecule type" value="Genomic_DNA"/>
</dbReference>
<accession>A0ACC7P2Y4</accession>
<proteinExistence type="predicted"/>
<evidence type="ECO:0000313" key="2">
    <source>
        <dbReference type="Proteomes" id="UP001631969"/>
    </source>
</evidence>
<sequence>MITTTITTFQLEQLTCPSCVKKIEAALTKQEGVSEVKVLFTSSKVKVSHHDPVTAAGLGKVITDLGFQILRTQ</sequence>
<keyword evidence="2" id="KW-1185">Reference proteome</keyword>